<keyword evidence="3" id="KW-1185">Reference proteome</keyword>
<organism evidence="2 3">
    <name type="scientific">Piptocephalis cylindrospora</name>
    <dbReference type="NCBI Taxonomy" id="1907219"/>
    <lineage>
        <taxon>Eukaryota</taxon>
        <taxon>Fungi</taxon>
        <taxon>Fungi incertae sedis</taxon>
        <taxon>Zoopagomycota</taxon>
        <taxon>Zoopagomycotina</taxon>
        <taxon>Zoopagomycetes</taxon>
        <taxon>Zoopagales</taxon>
        <taxon>Piptocephalidaceae</taxon>
        <taxon>Piptocephalis</taxon>
    </lineage>
</organism>
<dbReference type="SUPFAM" id="SSF54236">
    <property type="entry name" value="Ubiquitin-like"/>
    <property type="match status" value="1"/>
</dbReference>
<name>A0A4P9Y5E3_9FUNG</name>
<evidence type="ECO:0000313" key="2">
    <source>
        <dbReference type="EMBL" id="RKP14165.1"/>
    </source>
</evidence>
<sequence length="81" mass="9086">MQIFIRTLVGKIITLEVESSDTIDDIKAKIQDQEGVPASQQYLSFAAKRLQGRLTLSDYNIVKESVLDLKLHLSSSSNETF</sequence>
<proteinExistence type="predicted"/>
<reference evidence="3" key="1">
    <citation type="journal article" date="2018" name="Nat. Microbiol.">
        <title>Leveraging single-cell genomics to expand the fungal tree of life.</title>
        <authorList>
            <person name="Ahrendt S.R."/>
            <person name="Quandt C.A."/>
            <person name="Ciobanu D."/>
            <person name="Clum A."/>
            <person name="Salamov A."/>
            <person name="Andreopoulos B."/>
            <person name="Cheng J.F."/>
            <person name="Woyke T."/>
            <person name="Pelin A."/>
            <person name="Henrissat B."/>
            <person name="Reynolds N.K."/>
            <person name="Benny G.L."/>
            <person name="Smith M.E."/>
            <person name="James T.Y."/>
            <person name="Grigoriev I.V."/>
        </authorList>
    </citation>
    <scope>NUCLEOTIDE SEQUENCE [LARGE SCALE GENOMIC DNA]</scope>
</reference>
<dbReference type="InterPro" id="IPR019956">
    <property type="entry name" value="Ubiquitin_dom"/>
</dbReference>
<dbReference type="SMART" id="SM00213">
    <property type="entry name" value="UBQ"/>
    <property type="match status" value="1"/>
</dbReference>
<dbReference type="PROSITE" id="PS50053">
    <property type="entry name" value="UBIQUITIN_2"/>
    <property type="match status" value="1"/>
</dbReference>
<accession>A0A4P9Y5E3</accession>
<evidence type="ECO:0000313" key="3">
    <source>
        <dbReference type="Proteomes" id="UP000267251"/>
    </source>
</evidence>
<dbReference type="Pfam" id="PF00240">
    <property type="entry name" value="ubiquitin"/>
    <property type="match status" value="1"/>
</dbReference>
<dbReference type="PRINTS" id="PR00348">
    <property type="entry name" value="UBIQUITIN"/>
</dbReference>
<dbReference type="EMBL" id="KZ987875">
    <property type="protein sequence ID" value="RKP14165.1"/>
    <property type="molecule type" value="Genomic_DNA"/>
</dbReference>
<dbReference type="PANTHER" id="PTHR10666">
    <property type="entry name" value="UBIQUITIN"/>
    <property type="match status" value="1"/>
</dbReference>
<feature type="domain" description="Ubiquitin-like" evidence="1">
    <location>
        <begin position="1"/>
        <end position="76"/>
    </location>
</feature>
<dbReference type="InterPro" id="IPR000626">
    <property type="entry name" value="Ubiquitin-like_dom"/>
</dbReference>
<dbReference type="InterPro" id="IPR029071">
    <property type="entry name" value="Ubiquitin-like_domsf"/>
</dbReference>
<dbReference type="FunFam" id="3.10.20.90:FF:000160">
    <property type="entry name" value="Polyubiquitin-C"/>
    <property type="match status" value="1"/>
</dbReference>
<protein>
    <submittedName>
        <fullName evidence="2">Ubiquitin</fullName>
    </submittedName>
</protein>
<dbReference type="OrthoDB" id="428577at2759"/>
<dbReference type="Proteomes" id="UP000267251">
    <property type="component" value="Unassembled WGS sequence"/>
</dbReference>
<dbReference type="InterPro" id="IPR050158">
    <property type="entry name" value="Ubiquitin_ubiquitin-like"/>
</dbReference>
<gene>
    <name evidence="2" type="ORF">BJ684DRAFT_9004</name>
</gene>
<evidence type="ECO:0000259" key="1">
    <source>
        <dbReference type="PROSITE" id="PS50053"/>
    </source>
</evidence>
<dbReference type="Gene3D" id="3.10.20.90">
    <property type="entry name" value="Phosphatidylinositol 3-kinase Catalytic Subunit, Chain A, domain 1"/>
    <property type="match status" value="1"/>
</dbReference>
<dbReference type="AlphaFoldDB" id="A0A4P9Y5E3"/>